<reference evidence="1" key="1">
    <citation type="submission" date="2014-09" db="EMBL/GenBank/DDBJ databases">
        <authorList>
            <person name="Magalhaes I.L.F."/>
            <person name="Oliveira U."/>
            <person name="Santos F.R."/>
            <person name="Vidigal T.H.D.A."/>
            <person name="Brescovit A.D."/>
            <person name="Santos A.J."/>
        </authorList>
    </citation>
    <scope>NUCLEOTIDE SEQUENCE</scope>
    <source>
        <tissue evidence="1">Shoot tissue taken approximately 20 cm above the soil surface</tissue>
    </source>
</reference>
<name>A0A0A9AWN3_ARUDO</name>
<dbReference type="AlphaFoldDB" id="A0A0A9AWN3"/>
<reference evidence="1" key="2">
    <citation type="journal article" date="2015" name="Data Brief">
        <title>Shoot transcriptome of the giant reed, Arundo donax.</title>
        <authorList>
            <person name="Barrero R.A."/>
            <person name="Guerrero F.D."/>
            <person name="Moolhuijzen P."/>
            <person name="Goolsby J.A."/>
            <person name="Tidwell J."/>
            <person name="Bellgard S.E."/>
            <person name="Bellgard M.I."/>
        </authorList>
    </citation>
    <scope>NUCLEOTIDE SEQUENCE</scope>
    <source>
        <tissue evidence="1">Shoot tissue taken approximately 20 cm above the soil surface</tissue>
    </source>
</reference>
<accession>A0A0A9AWN3</accession>
<protein>
    <submittedName>
        <fullName evidence="1">Uncharacterized protein</fullName>
    </submittedName>
</protein>
<evidence type="ECO:0000313" key="1">
    <source>
        <dbReference type="EMBL" id="JAD53335.1"/>
    </source>
</evidence>
<dbReference type="EMBL" id="GBRH01244560">
    <property type="protein sequence ID" value="JAD53335.1"/>
    <property type="molecule type" value="Transcribed_RNA"/>
</dbReference>
<organism evidence="1">
    <name type="scientific">Arundo donax</name>
    <name type="common">Giant reed</name>
    <name type="synonym">Donax arundinaceus</name>
    <dbReference type="NCBI Taxonomy" id="35708"/>
    <lineage>
        <taxon>Eukaryota</taxon>
        <taxon>Viridiplantae</taxon>
        <taxon>Streptophyta</taxon>
        <taxon>Embryophyta</taxon>
        <taxon>Tracheophyta</taxon>
        <taxon>Spermatophyta</taxon>
        <taxon>Magnoliopsida</taxon>
        <taxon>Liliopsida</taxon>
        <taxon>Poales</taxon>
        <taxon>Poaceae</taxon>
        <taxon>PACMAD clade</taxon>
        <taxon>Arundinoideae</taxon>
        <taxon>Arundineae</taxon>
        <taxon>Arundo</taxon>
    </lineage>
</organism>
<sequence>MIRYGLQWIGETGNEQLHLLCLRQFHVSASQRDEFVRVLLHRTRSGQHGDFSERGFCHRGAKTAMHQLDEAAPRWFTSHCLQAIVPKLGGVRHVESSQPDTPILQRILSSEVQFAVVQPR</sequence>
<proteinExistence type="predicted"/>